<sequence length="47" mass="5259">MAFIVDIEKFVSRRVIAPTKVSQRAPPPFDHVIALTVRVKKTTPKGL</sequence>
<dbReference type="Proteomes" id="UP000000238">
    <property type="component" value="Chromosome"/>
</dbReference>
<name>Q2SKC3_HAHCH</name>
<dbReference type="AlphaFoldDB" id="Q2SKC3"/>
<evidence type="ECO:0000313" key="1">
    <source>
        <dbReference type="EMBL" id="ABC28901.1"/>
    </source>
</evidence>
<dbReference type="KEGG" id="hch:HCH_02070"/>
<dbReference type="HOGENOM" id="CLU_3168728_0_0_6"/>
<organism evidence="1 2">
    <name type="scientific">Hahella chejuensis (strain KCTC 2396)</name>
    <dbReference type="NCBI Taxonomy" id="349521"/>
    <lineage>
        <taxon>Bacteria</taxon>
        <taxon>Pseudomonadati</taxon>
        <taxon>Pseudomonadota</taxon>
        <taxon>Gammaproteobacteria</taxon>
        <taxon>Oceanospirillales</taxon>
        <taxon>Hahellaceae</taxon>
        <taxon>Hahella</taxon>
    </lineage>
</organism>
<evidence type="ECO:0000313" key="2">
    <source>
        <dbReference type="Proteomes" id="UP000000238"/>
    </source>
</evidence>
<dbReference type="EMBL" id="CP000155">
    <property type="protein sequence ID" value="ABC28901.1"/>
    <property type="molecule type" value="Genomic_DNA"/>
</dbReference>
<accession>Q2SKC3</accession>
<reference evidence="1 2" key="1">
    <citation type="journal article" date="2005" name="Nucleic Acids Res.">
        <title>Genomic blueprint of Hahella chejuensis, a marine microbe producing an algicidal agent.</title>
        <authorList>
            <person name="Jeong H."/>
            <person name="Yim J.H."/>
            <person name="Lee C."/>
            <person name="Choi S.-H."/>
            <person name="Park Y.K."/>
            <person name="Yoon S.H."/>
            <person name="Hur C.-G."/>
            <person name="Kang H.-Y."/>
            <person name="Kim D."/>
            <person name="Lee H.H."/>
            <person name="Park K.H."/>
            <person name="Park S.-H."/>
            <person name="Park H.-S."/>
            <person name="Lee H.K."/>
            <person name="Oh T.K."/>
            <person name="Kim J.F."/>
        </authorList>
    </citation>
    <scope>NUCLEOTIDE SEQUENCE [LARGE SCALE GENOMIC DNA]</scope>
    <source>
        <strain evidence="1 2">KCTC 2396</strain>
    </source>
</reference>
<keyword evidence="2" id="KW-1185">Reference proteome</keyword>
<proteinExistence type="predicted"/>
<protein>
    <submittedName>
        <fullName evidence="1">Uncharacterized protein</fullName>
    </submittedName>
</protein>
<gene>
    <name evidence="1" type="ordered locus">HCH_02070</name>
</gene>